<feature type="region of interest" description="Disordered" evidence="11">
    <location>
        <begin position="369"/>
        <end position="400"/>
    </location>
</feature>
<feature type="signal peptide" evidence="13">
    <location>
        <begin position="1"/>
        <end position="25"/>
    </location>
</feature>
<evidence type="ECO:0000256" key="3">
    <source>
        <dbReference type="ARBA" id="ARBA00022448"/>
    </source>
</evidence>
<dbReference type="NCBIfam" id="TIGR00951">
    <property type="entry name" value="2A43"/>
    <property type="match status" value="1"/>
</dbReference>
<feature type="transmembrane region" description="Helical" evidence="12">
    <location>
        <begin position="265"/>
        <end position="284"/>
    </location>
</feature>
<keyword evidence="9" id="KW-0458">Lysosome</keyword>
<dbReference type="PANTHER" id="PTHR13131:SF5">
    <property type="entry name" value="CYSTINOSIN"/>
    <property type="match status" value="1"/>
</dbReference>
<keyword evidence="7 12" id="KW-1133">Transmembrane helix</keyword>
<feature type="transmembrane region" description="Helical" evidence="12">
    <location>
        <begin position="239"/>
        <end position="259"/>
    </location>
</feature>
<evidence type="ECO:0000256" key="11">
    <source>
        <dbReference type="SAM" id="MobiDB-lite"/>
    </source>
</evidence>
<evidence type="ECO:0008006" key="16">
    <source>
        <dbReference type="Google" id="ProtNLM"/>
    </source>
</evidence>
<comment type="similarity">
    <text evidence="2">Belongs to the cystinosin family.</text>
</comment>
<organism evidence="14 15">
    <name type="scientific">Bemisia tabaci</name>
    <name type="common">Sweetpotato whitefly</name>
    <name type="synonym">Aleurodes tabaci</name>
    <dbReference type="NCBI Taxonomy" id="7038"/>
    <lineage>
        <taxon>Eukaryota</taxon>
        <taxon>Metazoa</taxon>
        <taxon>Ecdysozoa</taxon>
        <taxon>Arthropoda</taxon>
        <taxon>Hexapoda</taxon>
        <taxon>Insecta</taxon>
        <taxon>Pterygota</taxon>
        <taxon>Neoptera</taxon>
        <taxon>Paraneoptera</taxon>
        <taxon>Hemiptera</taxon>
        <taxon>Sternorrhyncha</taxon>
        <taxon>Aleyrodoidea</taxon>
        <taxon>Aleyrodidae</taxon>
        <taxon>Aleyrodinae</taxon>
        <taxon>Bemisia</taxon>
    </lineage>
</organism>
<comment type="subcellular location">
    <subcellularLocation>
        <location evidence="1">Lysosome membrane</location>
        <topology evidence="1">Multi-pass membrane protein</topology>
    </subcellularLocation>
</comment>
<feature type="chain" id="PRO_5040473289" description="Cystinosin" evidence="13">
    <location>
        <begin position="26"/>
        <end position="400"/>
    </location>
</feature>
<dbReference type="Proteomes" id="UP001152759">
    <property type="component" value="Chromosome 1"/>
</dbReference>
<keyword evidence="3" id="KW-0813">Transport</keyword>
<feature type="transmembrane region" description="Helical" evidence="12">
    <location>
        <begin position="296"/>
        <end position="320"/>
    </location>
</feature>
<dbReference type="PANTHER" id="PTHR13131">
    <property type="entry name" value="CYSTINOSIN"/>
    <property type="match status" value="1"/>
</dbReference>
<feature type="transmembrane region" description="Helical" evidence="12">
    <location>
        <begin position="208"/>
        <end position="227"/>
    </location>
</feature>
<feature type="transmembrane region" description="Helical" evidence="12">
    <location>
        <begin position="124"/>
        <end position="145"/>
    </location>
</feature>
<dbReference type="GO" id="GO:0015184">
    <property type="term" value="F:L-cystine transmembrane transporter activity"/>
    <property type="evidence" value="ECO:0007669"/>
    <property type="project" value="TreeGrafter"/>
</dbReference>
<evidence type="ECO:0000256" key="7">
    <source>
        <dbReference type="ARBA" id="ARBA00022989"/>
    </source>
</evidence>
<feature type="transmembrane region" description="Helical" evidence="12">
    <location>
        <begin position="157"/>
        <end position="178"/>
    </location>
</feature>
<feature type="transmembrane region" description="Helical" evidence="12">
    <location>
        <begin position="340"/>
        <end position="359"/>
    </location>
</feature>
<dbReference type="InterPro" id="IPR005282">
    <property type="entry name" value="LC_transporter"/>
</dbReference>
<dbReference type="AlphaFoldDB" id="A0A9P0A1R6"/>
<name>A0A9P0A1R6_BEMTA</name>
<comment type="catalytic activity">
    <reaction evidence="10">
        <text>L-cystine(out) + H(+)(out) = L-cystine(in) + H(+)(in)</text>
        <dbReference type="Rhea" id="RHEA:66172"/>
        <dbReference type="ChEBI" id="CHEBI:15378"/>
        <dbReference type="ChEBI" id="CHEBI:35491"/>
    </reaction>
    <physiologicalReaction direction="left-to-right" evidence="10">
        <dbReference type="Rhea" id="RHEA:66173"/>
    </physiologicalReaction>
</comment>
<dbReference type="SMART" id="SM00679">
    <property type="entry name" value="CTNS"/>
    <property type="match status" value="2"/>
</dbReference>
<evidence type="ECO:0000256" key="8">
    <source>
        <dbReference type="ARBA" id="ARBA00023136"/>
    </source>
</evidence>
<dbReference type="EMBL" id="OU963862">
    <property type="protein sequence ID" value="CAH0382167.1"/>
    <property type="molecule type" value="Genomic_DNA"/>
</dbReference>
<dbReference type="InterPro" id="IPR006603">
    <property type="entry name" value="PQ-loop_rpt"/>
</dbReference>
<dbReference type="Pfam" id="PF04193">
    <property type="entry name" value="PQ-loop"/>
    <property type="match status" value="2"/>
</dbReference>
<evidence type="ECO:0000256" key="10">
    <source>
        <dbReference type="ARBA" id="ARBA00048473"/>
    </source>
</evidence>
<gene>
    <name evidence="14" type="ORF">BEMITA_LOCUS1743</name>
</gene>
<evidence type="ECO:0000256" key="1">
    <source>
        <dbReference type="ARBA" id="ARBA00004155"/>
    </source>
</evidence>
<evidence type="ECO:0000256" key="9">
    <source>
        <dbReference type="ARBA" id="ARBA00023228"/>
    </source>
</evidence>
<keyword evidence="15" id="KW-1185">Reference proteome</keyword>
<evidence type="ECO:0000256" key="13">
    <source>
        <dbReference type="SAM" id="SignalP"/>
    </source>
</evidence>
<evidence type="ECO:0000256" key="6">
    <source>
        <dbReference type="ARBA" id="ARBA00022847"/>
    </source>
</evidence>
<evidence type="ECO:0000256" key="12">
    <source>
        <dbReference type="SAM" id="Phobius"/>
    </source>
</evidence>
<evidence type="ECO:0000313" key="15">
    <source>
        <dbReference type="Proteomes" id="UP001152759"/>
    </source>
</evidence>
<accession>A0A9P0A1R6</accession>
<evidence type="ECO:0000256" key="2">
    <source>
        <dbReference type="ARBA" id="ARBA00006855"/>
    </source>
</evidence>
<dbReference type="FunFam" id="1.20.1280.290:FF:000016">
    <property type="entry name" value="Cystinosin homolog"/>
    <property type="match status" value="1"/>
</dbReference>
<evidence type="ECO:0000256" key="4">
    <source>
        <dbReference type="ARBA" id="ARBA00022692"/>
    </source>
</evidence>
<keyword evidence="5" id="KW-0677">Repeat</keyword>
<evidence type="ECO:0000313" key="14">
    <source>
        <dbReference type="EMBL" id="CAH0382167.1"/>
    </source>
</evidence>
<proteinExistence type="inferred from homology"/>
<evidence type="ECO:0000256" key="5">
    <source>
        <dbReference type="ARBA" id="ARBA00022737"/>
    </source>
</evidence>
<dbReference type="GO" id="GO:0005765">
    <property type="term" value="C:lysosomal membrane"/>
    <property type="evidence" value="ECO:0007669"/>
    <property type="project" value="UniProtKB-SubCell"/>
</dbReference>
<dbReference type="Gene3D" id="1.20.1280.290">
    <property type="match status" value="1"/>
</dbReference>
<protein>
    <recommendedName>
        <fullName evidence="16">Cystinosin</fullName>
    </recommendedName>
</protein>
<keyword evidence="6" id="KW-0769">Symport</keyword>
<keyword evidence="4 12" id="KW-0812">Transmembrane</keyword>
<dbReference type="KEGG" id="btab:109043129"/>
<keyword evidence="8 12" id="KW-0472">Membrane</keyword>
<reference evidence="14" key="1">
    <citation type="submission" date="2021-12" db="EMBL/GenBank/DDBJ databases">
        <authorList>
            <person name="King R."/>
        </authorList>
    </citation>
    <scope>NUCLEOTIDE SEQUENCE</scope>
</reference>
<dbReference type="GO" id="GO:0015293">
    <property type="term" value="F:symporter activity"/>
    <property type="evidence" value="ECO:0007669"/>
    <property type="project" value="UniProtKB-KW"/>
</dbReference>
<keyword evidence="13" id="KW-0732">Signal</keyword>
<sequence>MIGPLLKQLALAAIIFIGLPNRMTSELLFSTHKLSLLVNETNSFSVSLSQPVKEVITVQLVVKNPTKIKLSETSFNILPSNDGAHQLEVTGLSPGLTTISANVSRDAVSTMHAVTEVYVQHSVILSYVSFVIGWLYFAAWSISFYPQLYTNYTRKSVVGLNFDFLMLNLIGFTLYSAFNLGLYFSPTFQEEYFQANPGGLIPVEPADIFFSVHATIITLFTIFQCFIYERRTQRVSYTALGLVSIYAVILVVSACFTAYSKLTWLDFLYICSYIKLSITLIKYIPQAYMNYQRKSTMGWSIGNIILDFTGGTLSMGQMLINGYNYDDWKSIFGDPTKFGLGFFSVVFDIFFMIQHYVLYRGLEPYEPLPGTDTENSERPNIPSESPVIADENDCDTAQTD</sequence>